<organism evidence="1">
    <name type="scientific">Siphoviridae sp. ctiam3</name>
    <dbReference type="NCBI Taxonomy" id="2825624"/>
    <lineage>
        <taxon>Viruses</taxon>
        <taxon>Duplodnaviria</taxon>
        <taxon>Heunggongvirae</taxon>
        <taxon>Uroviricota</taxon>
        <taxon>Caudoviricetes</taxon>
    </lineage>
</organism>
<sequence>MVFPSYSGLLLENNHQGGKFIPETTSISYSIRFKKVLVVIPTLLDEPRSWYEMSVRGKEITTSGFKIVSGSEGTNYPKSRNNGFWIAIGI</sequence>
<proteinExistence type="predicted"/>
<protein>
    <submittedName>
        <fullName evidence="1">Uncharacterized protein</fullName>
    </submittedName>
</protein>
<reference evidence="1" key="1">
    <citation type="journal article" date="2021" name="Proc. Natl. Acad. Sci. U.S.A.">
        <title>A Catalog of Tens of Thousands of Viruses from Human Metagenomes Reveals Hidden Associations with Chronic Diseases.</title>
        <authorList>
            <person name="Tisza M.J."/>
            <person name="Buck C.B."/>
        </authorList>
    </citation>
    <scope>NUCLEOTIDE SEQUENCE</scope>
    <source>
        <strain evidence="1">Ctiam3</strain>
    </source>
</reference>
<name>A0A8S5P4R7_9CAUD</name>
<dbReference type="EMBL" id="BK015338">
    <property type="protein sequence ID" value="DAE02018.1"/>
    <property type="molecule type" value="Genomic_DNA"/>
</dbReference>
<accession>A0A8S5P4R7</accession>
<evidence type="ECO:0000313" key="1">
    <source>
        <dbReference type="EMBL" id="DAE02018.1"/>
    </source>
</evidence>